<dbReference type="EMBL" id="FOCO01000008">
    <property type="protein sequence ID" value="SEN16187.1"/>
    <property type="molecule type" value="Genomic_DNA"/>
</dbReference>
<evidence type="ECO:0008006" key="3">
    <source>
        <dbReference type="Google" id="ProtNLM"/>
    </source>
</evidence>
<keyword evidence="2" id="KW-1185">Reference proteome</keyword>
<sequence>MKAPIPPMITARFTVTKDELAEGLGVSRHLLLTPTQRGIIKGWSIWRDFLSGMAPLLLFWAISIIATGQTTLAPWLIAIGVTATFANMQYYRVLVAWMAANATSAPVETELTASESGVALRAPAETRHLEWPATQGIIKGKTAIFLNVSGAVYPLPLRALENPDATFAQLTAWRGT</sequence>
<protein>
    <recommendedName>
        <fullName evidence="3">YcxB-like protein</fullName>
    </recommendedName>
</protein>
<organism evidence="1 2">
    <name type="scientific">Pseudorhodobacter antarcticus</name>
    <dbReference type="NCBI Taxonomy" id="1077947"/>
    <lineage>
        <taxon>Bacteria</taxon>
        <taxon>Pseudomonadati</taxon>
        <taxon>Pseudomonadota</taxon>
        <taxon>Alphaproteobacteria</taxon>
        <taxon>Rhodobacterales</taxon>
        <taxon>Paracoccaceae</taxon>
        <taxon>Pseudorhodobacter</taxon>
    </lineage>
</organism>
<gene>
    <name evidence="1" type="ORF">SAMN05216227_1008110</name>
</gene>
<accession>A0A1H8EBG6</accession>
<dbReference type="STRING" id="1077947.SAMN05216227_1008110"/>
<evidence type="ECO:0000313" key="2">
    <source>
        <dbReference type="Proteomes" id="UP000183002"/>
    </source>
</evidence>
<evidence type="ECO:0000313" key="1">
    <source>
        <dbReference type="EMBL" id="SEN16187.1"/>
    </source>
</evidence>
<proteinExistence type="predicted"/>
<dbReference type="AlphaFoldDB" id="A0A1H8EBG6"/>
<reference evidence="1 2" key="1">
    <citation type="submission" date="2016-10" db="EMBL/GenBank/DDBJ databases">
        <authorList>
            <person name="de Groot N.N."/>
        </authorList>
    </citation>
    <scope>NUCLEOTIDE SEQUENCE [LARGE SCALE GENOMIC DNA]</scope>
    <source>
        <strain evidence="1 2">CGMCC 1.10836</strain>
    </source>
</reference>
<dbReference type="RefSeq" id="WP_050520119.1">
    <property type="nucleotide sequence ID" value="NZ_FOCO01000008.1"/>
</dbReference>
<dbReference type="Proteomes" id="UP000183002">
    <property type="component" value="Unassembled WGS sequence"/>
</dbReference>
<name>A0A1H8EBG6_9RHOB</name>